<dbReference type="eggNOG" id="COG1309">
    <property type="taxonomic scope" value="Bacteria"/>
</dbReference>
<dbReference type="GO" id="GO:0003700">
    <property type="term" value="F:DNA-binding transcription factor activity"/>
    <property type="evidence" value="ECO:0007669"/>
    <property type="project" value="TreeGrafter"/>
</dbReference>
<protein>
    <submittedName>
        <fullName evidence="6">Transcriptional regulator, TetR family</fullName>
    </submittedName>
</protein>
<sequence length="212" mass="23003">MTPADPAATAPRLTRERIVATALALIDRDGLGAVTMRRIADELGVQAPSLYNHMRSKDALLDAVAESVMQQVDASAFDRLDWRAALDAWAWSYYEALVAHPNLVPHLAVSFGRLDVALARADQVYAGLRRAGWTPSRATRISAAVRYAVYGAALGSFAGGFGANAARYPNLHDIERLREQPDRVDRAALKLLIDRFLDGLDTIAPAAGPRGR</sequence>
<keyword evidence="2 4" id="KW-0238">DNA-binding</keyword>
<evidence type="ECO:0000256" key="3">
    <source>
        <dbReference type="ARBA" id="ARBA00023163"/>
    </source>
</evidence>
<dbReference type="SUPFAM" id="SSF48498">
    <property type="entry name" value="Tetracyclin repressor-like, C-terminal domain"/>
    <property type="match status" value="1"/>
</dbReference>
<dbReference type="Proteomes" id="UP000008229">
    <property type="component" value="Chromosome"/>
</dbReference>
<dbReference type="InterPro" id="IPR050109">
    <property type="entry name" value="HTH-type_TetR-like_transc_reg"/>
</dbReference>
<keyword evidence="1" id="KW-0805">Transcription regulation</keyword>
<dbReference type="SUPFAM" id="SSF46689">
    <property type="entry name" value="Homeodomain-like"/>
    <property type="match status" value="1"/>
</dbReference>
<feature type="domain" description="HTH tetR-type" evidence="5">
    <location>
        <begin position="12"/>
        <end position="72"/>
    </location>
</feature>
<evidence type="ECO:0000256" key="1">
    <source>
        <dbReference type="ARBA" id="ARBA00023015"/>
    </source>
</evidence>
<reference evidence="6 7" key="1">
    <citation type="journal article" date="2010" name="Stand. Genomic Sci.">
        <title>Complete genome sequence of Conexibacter woesei type strain (ID131577).</title>
        <authorList>
            <person name="Pukall R."/>
            <person name="Lapidus A."/>
            <person name="Glavina Del Rio T."/>
            <person name="Copeland A."/>
            <person name="Tice H."/>
            <person name="Cheng J.-F."/>
            <person name="Lucas S."/>
            <person name="Chen F."/>
            <person name="Nolan M."/>
            <person name="Bruce D."/>
            <person name="Goodwin L."/>
            <person name="Pitluck S."/>
            <person name="Mavromatis K."/>
            <person name="Ivanova N."/>
            <person name="Ovchinnikova G."/>
            <person name="Pati A."/>
            <person name="Chen A."/>
            <person name="Palaniappan K."/>
            <person name="Land M."/>
            <person name="Hauser L."/>
            <person name="Chang Y.-J."/>
            <person name="Jeffries C.D."/>
            <person name="Chain P."/>
            <person name="Meincke L."/>
            <person name="Sims D."/>
            <person name="Brettin T."/>
            <person name="Detter J.C."/>
            <person name="Rohde M."/>
            <person name="Goeker M."/>
            <person name="Bristow J."/>
            <person name="Eisen J.A."/>
            <person name="Markowitz V."/>
            <person name="Kyrpides N.C."/>
            <person name="Klenk H.-P."/>
            <person name="Hugenholtz P."/>
        </authorList>
    </citation>
    <scope>NUCLEOTIDE SEQUENCE [LARGE SCALE GENOMIC DNA]</scope>
    <source>
        <strain evidence="7">DSM 14684 / CIP 108061 / JCM 11494 / NBRC 100937 / ID131577</strain>
    </source>
</reference>
<gene>
    <name evidence="6" type="ordered locus">Cwoe_0408</name>
</gene>
<evidence type="ECO:0000256" key="4">
    <source>
        <dbReference type="PROSITE-ProRule" id="PRU00335"/>
    </source>
</evidence>
<name>D3F773_CONWI</name>
<dbReference type="InterPro" id="IPR009057">
    <property type="entry name" value="Homeodomain-like_sf"/>
</dbReference>
<proteinExistence type="predicted"/>
<dbReference type="GO" id="GO:0046677">
    <property type="term" value="P:response to antibiotic"/>
    <property type="evidence" value="ECO:0007669"/>
    <property type="project" value="InterPro"/>
</dbReference>
<dbReference type="PANTHER" id="PTHR30055">
    <property type="entry name" value="HTH-TYPE TRANSCRIPTIONAL REGULATOR RUTR"/>
    <property type="match status" value="1"/>
</dbReference>
<dbReference type="PRINTS" id="PR00455">
    <property type="entry name" value="HTHTETR"/>
</dbReference>
<dbReference type="RefSeq" id="WP_012931897.1">
    <property type="nucleotide sequence ID" value="NC_013739.1"/>
</dbReference>
<dbReference type="InterPro" id="IPR001647">
    <property type="entry name" value="HTH_TetR"/>
</dbReference>
<dbReference type="EMBL" id="CP001854">
    <property type="protein sequence ID" value="ADB48844.1"/>
    <property type="molecule type" value="Genomic_DNA"/>
</dbReference>
<dbReference type="OrthoDB" id="3291296at2"/>
<dbReference type="PROSITE" id="PS50977">
    <property type="entry name" value="HTH_TETR_2"/>
    <property type="match status" value="1"/>
</dbReference>
<keyword evidence="3" id="KW-0804">Transcription</keyword>
<evidence type="ECO:0000313" key="7">
    <source>
        <dbReference type="Proteomes" id="UP000008229"/>
    </source>
</evidence>
<dbReference type="GO" id="GO:0045892">
    <property type="term" value="P:negative regulation of DNA-templated transcription"/>
    <property type="evidence" value="ECO:0007669"/>
    <property type="project" value="InterPro"/>
</dbReference>
<dbReference type="STRING" id="469383.Cwoe_0408"/>
<dbReference type="InterPro" id="IPR003012">
    <property type="entry name" value="Tet_transcr_reg_TetR"/>
</dbReference>
<dbReference type="Gene3D" id="1.10.357.10">
    <property type="entry name" value="Tetracycline Repressor, domain 2"/>
    <property type="match status" value="1"/>
</dbReference>
<dbReference type="PANTHER" id="PTHR30055:SF151">
    <property type="entry name" value="TRANSCRIPTIONAL REGULATORY PROTEIN"/>
    <property type="match status" value="1"/>
</dbReference>
<reference evidence="7" key="2">
    <citation type="submission" date="2010-01" db="EMBL/GenBank/DDBJ databases">
        <title>The complete genome of Conexibacter woesei DSM 14684.</title>
        <authorList>
            <consortium name="US DOE Joint Genome Institute (JGI-PGF)"/>
            <person name="Lucas S."/>
            <person name="Copeland A."/>
            <person name="Lapidus A."/>
            <person name="Glavina del Rio T."/>
            <person name="Dalin E."/>
            <person name="Tice H."/>
            <person name="Bruce D."/>
            <person name="Goodwin L."/>
            <person name="Pitluck S."/>
            <person name="Kyrpides N."/>
            <person name="Mavromatis K."/>
            <person name="Ivanova N."/>
            <person name="Mikhailova N."/>
            <person name="Chertkov O."/>
            <person name="Brettin T."/>
            <person name="Detter J.C."/>
            <person name="Han C."/>
            <person name="Larimer F."/>
            <person name="Land M."/>
            <person name="Hauser L."/>
            <person name="Markowitz V."/>
            <person name="Cheng J.-F."/>
            <person name="Hugenholtz P."/>
            <person name="Woyke T."/>
            <person name="Wu D."/>
            <person name="Pukall R."/>
            <person name="Steenblock K."/>
            <person name="Schneider S."/>
            <person name="Klenk H.-P."/>
            <person name="Eisen J.A."/>
        </authorList>
    </citation>
    <scope>NUCLEOTIDE SEQUENCE [LARGE SCALE GENOMIC DNA]</scope>
    <source>
        <strain evidence="7">DSM 14684 / CIP 108061 / JCM 11494 / NBRC 100937 / ID131577</strain>
    </source>
</reference>
<feature type="DNA-binding region" description="H-T-H motif" evidence="4">
    <location>
        <begin position="35"/>
        <end position="54"/>
    </location>
</feature>
<dbReference type="InterPro" id="IPR036271">
    <property type="entry name" value="Tet_transcr_reg_TetR-rel_C_sf"/>
</dbReference>
<accession>D3F773</accession>
<evidence type="ECO:0000313" key="6">
    <source>
        <dbReference type="EMBL" id="ADB48844.1"/>
    </source>
</evidence>
<dbReference type="PRINTS" id="PR00400">
    <property type="entry name" value="TETREPRESSOR"/>
</dbReference>
<organism evidence="6 7">
    <name type="scientific">Conexibacter woesei (strain DSM 14684 / CCUG 47730 / CIP 108061 / JCM 11494 / NBRC 100937 / ID131577)</name>
    <dbReference type="NCBI Taxonomy" id="469383"/>
    <lineage>
        <taxon>Bacteria</taxon>
        <taxon>Bacillati</taxon>
        <taxon>Actinomycetota</taxon>
        <taxon>Thermoleophilia</taxon>
        <taxon>Solirubrobacterales</taxon>
        <taxon>Conexibacteraceae</taxon>
        <taxon>Conexibacter</taxon>
    </lineage>
</organism>
<dbReference type="AlphaFoldDB" id="D3F773"/>
<evidence type="ECO:0000256" key="2">
    <source>
        <dbReference type="ARBA" id="ARBA00023125"/>
    </source>
</evidence>
<dbReference type="KEGG" id="cwo:Cwoe_0408"/>
<dbReference type="HOGENOM" id="CLU_069543_3_0_11"/>
<dbReference type="GO" id="GO:0000976">
    <property type="term" value="F:transcription cis-regulatory region binding"/>
    <property type="evidence" value="ECO:0007669"/>
    <property type="project" value="TreeGrafter"/>
</dbReference>
<dbReference type="Pfam" id="PF00440">
    <property type="entry name" value="TetR_N"/>
    <property type="match status" value="1"/>
</dbReference>
<keyword evidence="7" id="KW-1185">Reference proteome</keyword>
<evidence type="ECO:0000259" key="5">
    <source>
        <dbReference type="PROSITE" id="PS50977"/>
    </source>
</evidence>